<dbReference type="PANTHER" id="PTHR34136:SF1">
    <property type="entry name" value="UDP-N-ACETYL-D-MANNOSAMINURONIC ACID TRANSFERASE"/>
    <property type="match status" value="1"/>
</dbReference>
<keyword evidence="2 3" id="KW-0808">Transferase</keyword>
<keyword evidence="1" id="KW-0328">Glycosyltransferase</keyword>
<keyword evidence="4" id="KW-1185">Reference proteome</keyword>
<dbReference type="GO" id="GO:0016758">
    <property type="term" value="F:hexosyltransferase activity"/>
    <property type="evidence" value="ECO:0007669"/>
    <property type="project" value="TreeGrafter"/>
</dbReference>
<dbReference type="STRING" id="1469948.GCA_000732725_03634"/>
<dbReference type="RefSeq" id="WP_157837566.1">
    <property type="nucleotide sequence ID" value="NZ_JPNB01000002.1"/>
</dbReference>
<dbReference type="EMBL" id="SLUO01000004">
    <property type="protein sequence ID" value="TCL59490.1"/>
    <property type="molecule type" value="Genomic_DNA"/>
</dbReference>
<dbReference type="AlphaFoldDB" id="A0A4R1R291"/>
<sequence length="227" mass="26128">MQKMDILGVTLTDYSLKESLLLLDGFLENGALNTILYVTTPMLILAGKDENEKERIESMDMTLCGESDILRVAKIESKSRSYEVENLVFLKEFLRRIVRGGKTVYLLSDSEEDAQKLRDELKDFQRGIAVSGYQIIKDDAGNVEEVVNDINDIAPSVIISRMAGSRQEQWMLEAKPYINAEVWLGISKDMKLGERHESFQKKAMSRIYKKMFHDRMNRYNGENEKNQ</sequence>
<organism evidence="3 4">
    <name type="scientific">Kineothrix alysoides</name>
    <dbReference type="NCBI Taxonomy" id="1469948"/>
    <lineage>
        <taxon>Bacteria</taxon>
        <taxon>Bacillati</taxon>
        <taxon>Bacillota</taxon>
        <taxon>Clostridia</taxon>
        <taxon>Lachnospirales</taxon>
        <taxon>Lachnospiraceae</taxon>
        <taxon>Kineothrix</taxon>
    </lineage>
</organism>
<dbReference type="Proteomes" id="UP000295718">
    <property type="component" value="Unassembled WGS sequence"/>
</dbReference>
<evidence type="ECO:0000313" key="4">
    <source>
        <dbReference type="Proteomes" id="UP000295718"/>
    </source>
</evidence>
<evidence type="ECO:0000256" key="1">
    <source>
        <dbReference type="ARBA" id="ARBA00022676"/>
    </source>
</evidence>
<proteinExistence type="predicted"/>
<evidence type="ECO:0000313" key="3">
    <source>
        <dbReference type="EMBL" id="TCL59490.1"/>
    </source>
</evidence>
<reference evidence="3 4" key="1">
    <citation type="submission" date="2019-03" db="EMBL/GenBank/DDBJ databases">
        <title>Genomic Encyclopedia of Type Strains, Phase IV (KMG-IV): sequencing the most valuable type-strain genomes for metagenomic binning, comparative biology and taxonomic classification.</title>
        <authorList>
            <person name="Goeker M."/>
        </authorList>
    </citation>
    <scope>NUCLEOTIDE SEQUENCE [LARGE SCALE GENOMIC DNA]</scope>
    <source>
        <strain evidence="3 4">DSM 100556</strain>
    </source>
</reference>
<accession>A0A4R1R291</accession>
<comment type="caution">
    <text evidence="3">The sequence shown here is derived from an EMBL/GenBank/DDBJ whole genome shotgun (WGS) entry which is preliminary data.</text>
</comment>
<dbReference type="InterPro" id="IPR004629">
    <property type="entry name" value="WecG_TagA_CpsF"/>
</dbReference>
<protein>
    <submittedName>
        <fullName evidence="3">UDP-N-acetyl-D-mannosaminuronic acid transferase (WecB/TagA/CpsF family)</fullName>
    </submittedName>
</protein>
<dbReference type="PANTHER" id="PTHR34136">
    <property type="match status" value="1"/>
</dbReference>
<gene>
    <name evidence="3" type="ORF">EDD76_104227</name>
</gene>
<evidence type="ECO:0000256" key="2">
    <source>
        <dbReference type="ARBA" id="ARBA00022679"/>
    </source>
</evidence>
<dbReference type="Pfam" id="PF03808">
    <property type="entry name" value="Glyco_tran_WecG"/>
    <property type="match status" value="1"/>
</dbReference>
<name>A0A4R1R291_9FIRM</name>